<evidence type="ECO:0000256" key="1">
    <source>
        <dbReference type="SAM" id="MobiDB-lite"/>
    </source>
</evidence>
<keyword evidence="2" id="KW-0732">Signal</keyword>
<gene>
    <name evidence="4" type="ORF">C7438_0228</name>
</gene>
<dbReference type="PROSITE" id="PS51257">
    <property type="entry name" value="PROKAR_LIPOPROTEIN"/>
    <property type="match status" value="1"/>
</dbReference>
<dbReference type="Gene3D" id="3.40.190.10">
    <property type="entry name" value="Periplasmic binding protein-like II"/>
    <property type="match status" value="2"/>
</dbReference>
<dbReference type="Pfam" id="PF12849">
    <property type="entry name" value="PBP_like_2"/>
    <property type="match status" value="1"/>
</dbReference>
<dbReference type="Proteomes" id="UP000267019">
    <property type="component" value="Unassembled WGS sequence"/>
</dbReference>
<dbReference type="AlphaFoldDB" id="A0A660L6X6"/>
<evidence type="ECO:0000256" key="2">
    <source>
        <dbReference type="SAM" id="SignalP"/>
    </source>
</evidence>
<proteinExistence type="predicted"/>
<comment type="caution">
    <text evidence="4">The sequence shown here is derived from an EMBL/GenBank/DDBJ whole genome shotgun (WGS) entry which is preliminary data.</text>
</comment>
<dbReference type="InterPro" id="IPR024370">
    <property type="entry name" value="PBP_domain"/>
</dbReference>
<feature type="chain" id="PRO_5038765925" evidence="2">
    <location>
        <begin position="28"/>
        <end position="306"/>
    </location>
</feature>
<feature type="region of interest" description="Disordered" evidence="1">
    <location>
        <begin position="33"/>
        <end position="53"/>
    </location>
</feature>
<evidence type="ECO:0000259" key="3">
    <source>
        <dbReference type="Pfam" id="PF12849"/>
    </source>
</evidence>
<feature type="domain" description="PBP" evidence="3">
    <location>
        <begin position="50"/>
        <end position="279"/>
    </location>
</feature>
<dbReference type="EMBL" id="RBIJ01000001">
    <property type="protein sequence ID" value="RKQ88589.1"/>
    <property type="molecule type" value="Genomic_DNA"/>
</dbReference>
<dbReference type="SUPFAM" id="SSF53850">
    <property type="entry name" value="Periplasmic binding protein-like II"/>
    <property type="match status" value="1"/>
</dbReference>
<organism evidence="4 5">
    <name type="scientific">Brockia lithotrophica</name>
    <dbReference type="NCBI Taxonomy" id="933949"/>
    <lineage>
        <taxon>Bacteria</taxon>
        <taxon>Bacillati</taxon>
        <taxon>Bacillota</taxon>
        <taxon>Bacilli</taxon>
        <taxon>Bacillales</taxon>
        <taxon>Bacillales Family X. Incertae Sedis</taxon>
        <taxon>Brockia</taxon>
    </lineage>
</organism>
<dbReference type="InterPro" id="IPR052738">
    <property type="entry name" value="ABC-Tungstate_binding"/>
</dbReference>
<accession>A0A660L6X6</accession>
<dbReference type="PANTHER" id="PTHR37945:SF1">
    <property type="entry name" value="EXTRACELLULAR TUNGSTATE BINDING PROTEIN"/>
    <property type="match status" value="1"/>
</dbReference>
<dbReference type="OrthoDB" id="186379at2"/>
<protein>
    <submittedName>
        <fullName evidence="4">Tungstate transport system substrate-binding protein</fullName>
    </submittedName>
</protein>
<evidence type="ECO:0000313" key="4">
    <source>
        <dbReference type="EMBL" id="RKQ88589.1"/>
    </source>
</evidence>
<dbReference type="RefSeq" id="WP_121443512.1">
    <property type="nucleotide sequence ID" value="NZ_RBIJ01000001.1"/>
</dbReference>
<evidence type="ECO:0000313" key="5">
    <source>
        <dbReference type="Proteomes" id="UP000267019"/>
    </source>
</evidence>
<dbReference type="PANTHER" id="PTHR37945">
    <property type="entry name" value="EXTRACELLULAR TUNGSTATE BINDING PROTEIN"/>
    <property type="match status" value="1"/>
</dbReference>
<reference evidence="4 5" key="1">
    <citation type="submission" date="2018-10" db="EMBL/GenBank/DDBJ databases">
        <title>Genomic Encyclopedia of Type Strains, Phase IV (KMG-IV): sequencing the most valuable type-strain genomes for metagenomic binning, comparative biology and taxonomic classification.</title>
        <authorList>
            <person name="Goeker M."/>
        </authorList>
    </citation>
    <scope>NUCLEOTIDE SEQUENCE [LARGE SCALE GENOMIC DNA]</scope>
    <source>
        <strain evidence="4 5">DSM 22653</strain>
    </source>
</reference>
<keyword evidence="5" id="KW-1185">Reference proteome</keyword>
<sequence>MFRTIAGKRRWAVAALVFWFAVFGALAGCGKSAPAGTSPETKAPSAETPQPAPAVRDVVLATTTSTQDTGLLDYLVPIFEKQTGYKVKVVAVGTGQALEMGKRGEADVLLTHAPASEKPLVDDGTVTNYRLVMHNDFVLVGPPNDPAKVKEAQDLKAAMKAIAASGAGFVSRGDDSGTHKKELVLWKAAGVDPKGQAWYRESGTGMGQTLLIANEKRAYTLTDRGTYLAYKNKLDLAIVREGDKDLLNIYHVMQVNPEKYPKVNAEGAKAFVEFLVSPETQKLIGEFGVDKYGQPLFFPDAKEGKE</sequence>
<name>A0A660L6X6_9BACL</name>
<feature type="signal peptide" evidence="2">
    <location>
        <begin position="1"/>
        <end position="27"/>
    </location>
</feature>